<dbReference type="InterPro" id="IPR017853">
    <property type="entry name" value="GH"/>
</dbReference>
<name>A0A9K3EIG7_HELAN</name>
<keyword evidence="1 2" id="KW-0378">Hydrolase</keyword>
<dbReference type="InterPro" id="IPR036962">
    <property type="entry name" value="Glyco_hydro_3_N_sf"/>
</dbReference>
<organism evidence="2 3">
    <name type="scientific">Helianthus annuus</name>
    <name type="common">Common sunflower</name>
    <dbReference type="NCBI Taxonomy" id="4232"/>
    <lineage>
        <taxon>Eukaryota</taxon>
        <taxon>Viridiplantae</taxon>
        <taxon>Streptophyta</taxon>
        <taxon>Embryophyta</taxon>
        <taxon>Tracheophyta</taxon>
        <taxon>Spermatophyta</taxon>
        <taxon>Magnoliopsida</taxon>
        <taxon>eudicotyledons</taxon>
        <taxon>Gunneridae</taxon>
        <taxon>Pentapetalae</taxon>
        <taxon>asterids</taxon>
        <taxon>campanulids</taxon>
        <taxon>Asterales</taxon>
        <taxon>Asteraceae</taxon>
        <taxon>Asteroideae</taxon>
        <taxon>Heliantheae alliance</taxon>
        <taxon>Heliantheae</taxon>
        <taxon>Helianthus</taxon>
    </lineage>
</organism>
<reference evidence="2" key="2">
    <citation type="submission" date="2020-06" db="EMBL/GenBank/DDBJ databases">
        <title>Helianthus annuus Genome sequencing and assembly Release 2.</title>
        <authorList>
            <person name="Gouzy J."/>
            <person name="Langlade N."/>
            <person name="Munos S."/>
        </authorList>
    </citation>
    <scope>NUCLEOTIDE SEQUENCE</scope>
    <source>
        <tissue evidence="2">Leaves</tissue>
    </source>
</reference>
<comment type="caution">
    <text evidence="2">The sequence shown here is derived from an EMBL/GenBank/DDBJ whole genome shotgun (WGS) entry which is preliminary data.</text>
</comment>
<dbReference type="Gene3D" id="3.20.20.300">
    <property type="entry name" value="Glycoside hydrolase, family 3, N-terminal domain"/>
    <property type="match status" value="1"/>
</dbReference>
<sequence length="76" mass="7992">MTDVILWLQGEIPKGSRLGVPYVAGKDKVAACAKHFVADGGTTLGIDENNTVANRHELLSIQGVSTVMVSYSSCNG</sequence>
<dbReference type="GO" id="GO:0004338">
    <property type="term" value="F:glucan exo-1,3-beta-glucosidase activity"/>
    <property type="evidence" value="ECO:0007669"/>
    <property type="project" value="UniProtKB-EC"/>
</dbReference>
<keyword evidence="2" id="KW-0326">Glycosidase</keyword>
<dbReference type="EMBL" id="MNCJ02000328">
    <property type="protein sequence ID" value="KAF5774316.1"/>
    <property type="molecule type" value="Genomic_DNA"/>
</dbReference>
<dbReference type="EC" id="3.2.1.58" evidence="2"/>
<dbReference type="AlphaFoldDB" id="A0A9K3EIG7"/>
<dbReference type="Proteomes" id="UP000215914">
    <property type="component" value="Unassembled WGS sequence"/>
</dbReference>
<dbReference type="PANTHER" id="PTHR30620">
    <property type="entry name" value="PERIPLASMIC BETA-GLUCOSIDASE-RELATED"/>
    <property type="match status" value="1"/>
</dbReference>
<gene>
    <name evidence="2" type="ORF">HanXRQr2_Chr13g0598931</name>
</gene>
<dbReference type="GO" id="GO:0005975">
    <property type="term" value="P:carbohydrate metabolic process"/>
    <property type="evidence" value="ECO:0007669"/>
    <property type="project" value="InterPro"/>
</dbReference>
<dbReference type="PANTHER" id="PTHR30620:SF35">
    <property type="entry name" value="GLYCOSYL HYDROLASE FAMILY PROTEIN"/>
    <property type="match status" value="1"/>
</dbReference>
<dbReference type="InterPro" id="IPR051915">
    <property type="entry name" value="Cellulose_Degrad_GH3"/>
</dbReference>
<reference evidence="2" key="1">
    <citation type="journal article" date="2017" name="Nature">
        <title>The sunflower genome provides insights into oil metabolism, flowering and Asterid evolution.</title>
        <authorList>
            <person name="Badouin H."/>
            <person name="Gouzy J."/>
            <person name="Grassa C.J."/>
            <person name="Murat F."/>
            <person name="Staton S.E."/>
            <person name="Cottret L."/>
            <person name="Lelandais-Briere C."/>
            <person name="Owens G.L."/>
            <person name="Carrere S."/>
            <person name="Mayjonade B."/>
            <person name="Legrand L."/>
            <person name="Gill N."/>
            <person name="Kane N.C."/>
            <person name="Bowers J.E."/>
            <person name="Hubner S."/>
            <person name="Bellec A."/>
            <person name="Berard A."/>
            <person name="Berges H."/>
            <person name="Blanchet N."/>
            <person name="Boniface M.C."/>
            <person name="Brunel D."/>
            <person name="Catrice O."/>
            <person name="Chaidir N."/>
            <person name="Claudel C."/>
            <person name="Donnadieu C."/>
            <person name="Faraut T."/>
            <person name="Fievet G."/>
            <person name="Helmstetter N."/>
            <person name="King M."/>
            <person name="Knapp S.J."/>
            <person name="Lai Z."/>
            <person name="Le Paslier M.C."/>
            <person name="Lippi Y."/>
            <person name="Lorenzon L."/>
            <person name="Mandel J.R."/>
            <person name="Marage G."/>
            <person name="Marchand G."/>
            <person name="Marquand E."/>
            <person name="Bret-Mestries E."/>
            <person name="Morien E."/>
            <person name="Nambeesan S."/>
            <person name="Nguyen T."/>
            <person name="Pegot-Espagnet P."/>
            <person name="Pouilly N."/>
            <person name="Raftis F."/>
            <person name="Sallet E."/>
            <person name="Schiex T."/>
            <person name="Thomas J."/>
            <person name="Vandecasteele C."/>
            <person name="Vares D."/>
            <person name="Vear F."/>
            <person name="Vautrin S."/>
            <person name="Crespi M."/>
            <person name="Mangin B."/>
            <person name="Burke J.M."/>
            <person name="Salse J."/>
            <person name="Munos S."/>
            <person name="Vincourt P."/>
            <person name="Rieseberg L.H."/>
            <person name="Langlade N.B."/>
        </authorList>
    </citation>
    <scope>NUCLEOTIDE SEQUENCE</scope>
    <source>
        <tissue evidence="2">Leaves</tissue>
    </source>
</reference>
<evidence type="ECO:0000313" key="2">
    <source>
        <dbReference type="EMBL" id="KAF5774316.1"/>
    </source>
</evidence>
<proteinExistence type="predicted"/>
<protein>
    <submittedName>
        <fullName evidence="2">Glucan 1,3-beta-glucosidase</fullName>
        <ecNumber evidence="2">3.2.1.58</ecNumber>
    </submittedName>
</protein>
<evidence type="ECO:0000313" key="3">
    <source>
        <dbReference type="Proteomes" id="UP000215914"/>
    </source>
</evidence>
<dbReference type="Gramene" id="mRNA:HanXRQr2_Chr13g0598931">
    <property type="protein sequence ID" value="mRNA:HanXRQr2_Chr13g0598931"/>
    <property type="gene ID" value="HanXRQr2_Chr13g0598931"/>
</dbReference>
<accession>A0A9K3EIG7</accession>
<dbReference type="SUPFAM" id="SSF51445">
    <property type="entry name" value="(Trans)glycosidases"/>
    <property type="match status" value="1"/>
</dbReference>
<keyword evidence="3" id="KW-1185">Reference proteome</keyword>
<evidence type="ECO:0000256" key="1">
    <source>
        <dbReference type="ARBA" id="ARBA00022801"/>
    </source>
</evidence>